<keyword evidence="3" id="KW-1185">Reference proteome</keyword>
<dbReference type="OrthoDB" id="2228864at2759"/>
<accession>A0A068SHK4</accession>
<evidence type="ECO:0000313" key="3">
    <source>
        <dbReference type="Proteomes" id="UP000027586"/>
    </source>
</evidence>
<dbReference type="Proteomes" id="UP000027586">
    <property type="component" value="Unassembled WGS sequence"/>
</dbReference>
<name>A0A068SHK4_9FUNG</name>
<reference evidence="2" key="1">
    <citation type="submission" date="2013-08" db="EMBL/GenBank/DDBJ databases">
        <title>Gene expansion shapes genome architecture in the human pathogen Lichtheimia corymbifera: an evolutionary genomics analysis in the ancient terrestrial Mucorales (Mucoromycotina).</title>
        <authorList>
            <person name="Schwartze V.U."/>
            <person name="Winter S."/>
            <person name="Shelest E."/>
            <person name="Marcet-Houben M."/>
            <person name="Horn F."/>
            <person name="Wehner S."/>
            <person name="Hoffmann K."/>
            <person name="Riege K."/>
            <person name="Sammeth M."/>
            <person name="Nowrousian M."/>
            <person name="Valiante V."/>
            <person name="Linde J."/>
            <person name="Jacobsen I.D."/>
            <person name="Marz M."/>
            <person name="Brakhage A.A."/>
            <person name="Gabaldon T."/>
            <person name="Bocker S."/>
            <person name="Voigt K."/>
        </authorList>
    </citation>
    <scope>NUCLEOTIDE SEQUENCE [LARGE SCALE GENOMIC DNA]</scope>
    <source>
        <strain evidence="2">FSU 9682</strain>
    </source>
</reference>
<dbReference type="EMBL" id="CBTN010000185">
    <property type="protein sequence ID" value="CDH61382.1"/>
    <property type="molecule type" value="Genomic_DNA"/>
</dbReference>
<comment type="caution">
    <text evidence="2">The sequence shown here is derived from an EMBL/GenBank/DDBJ whole genome shotgun (WGS) entry which is preliminary data.</text>
</comment>
<dbReference type="Pfam" id="PF03101">
    <property type="entry name" value="FAR1"/>
    <property type="match status" value="1"/>
</dbReference>
<evidence type="ECO:0000313" key="2">
    <source>
        <dbReference type="EMBL" id="CDH61382.1"/>
    </source>
</evidence>
<dbReference type="InterPro" id="IPR004330">
    <property type="entry name" value="FAR1_DNA_bnd_dom"/>
</dbReference>
<dbReference type="PANTHER" id="PTHR47718">
    <property type="entry name" value="OS01G0519700 PROTEIN"/>
    <property type="match status" value="1"/>
</dbReference>
<protein>
    <recommendedName>
        <fullName evidence="1">FAR1 domain-containing protein</fullName>
    </recommendedName>
</protein>
<evidence type="ECO:0000259" key="1">
    <source>
        <dbReference type="Pfam" id="PF03101"/>
    </source>
</evidence>
<dbReference type="VEuPathDB" id="FungiDB:LCOR_12158.1"/>
<gene>
    <name evidence="2" type="ORF">LCOR_12158.1</name>
</gene>
<organism evidence="2 3">
    <name type="scientific">Lichtheimia corymbifera JMRC:FSU:9682</name>
    <dbReference type="NCBI Taxonomy" id="1263082"/>
    <lineage>
        <taxon>Eukaryota</taxon>
        <taxon>Fungi</taxon>
        <taxon>Fungi incertae sedis</taxon>
        <taxon>Mucoromycota</taxon>
        <taxon>Mucoromycotina</taxon>
        <taxon>Mucoromycetes</taxon>
        <taxon>Mucorales</taxon>
        <taxon>Lichtheimiaceae</taxon>
        <taxon>Lichtheimia</taxon>
    </lineage>
</organism>
<dbReference type="STRING" id="1263082.A0A068SHK4"/>
<sequence>MRHSVYIESCVQERTLNTFVGYAKPVIKLCSLNTQPIDPLTSIASIVSVPTLRFDFKMSSKDMSVQHIPEQLKKEWCGSDVAFGACQKWAKENGFSVHVERSSKKGKDKYMFIVCKHYGTPRNKKERVETVAGTMTYHADAQGNITATGREVKQREKLTERCECPFRLYVRPKGEDSIMWRITSMTKNEHNHPIKKEISSYPMHRRLSGDNLKRVIEMISHGTRNATIASVMTENGHPCIAKDIANIRQKLSTTTLIAPCSI</sequence>
<proteinExistence type="predicted"/>
<dbReference type="AlphaFoldDB" id="A0A068SHK4"/>
<feature type="domain" description="FAR1" evidence="1">
    <location>
        <begin position="87"/>
        <end position="195"/>
    </location>
</feature>